<dbReference type="InterPro" id="IPR029058">
    <property type="entry name" value="AB_hydrolase_fold"/>
</dbReference>
<evidence type="ECO:0000256" key="4">
    <source>
        <dbReference type="PROSITE-ProRule" id="PRU00339"/>
    </source>
</evidence>
<evidence type="ECO:0000256" key="1">
    <source>
        <dbReference type="ARBA" id="ARBA00022801"/>
    </source>
</evidence>
<accession>A0A1M6DUT0</accession>
<keyword evidence="8" id="KW-1185">Reference proteome</keyword>
<evidence type="ECO:0000313" key="8">
    <source>
        <dbReference type="Proteomes" id="UP000184432"/>
    </source>
</evidence>
<dbReference type="EMBL" id="FQYP01000003">
    <property type="protein sequence ID" value="SHI76961.1"/>
    <property type="molecule type" value="Genomic_DNA"/>
</dbReference>
<keyword evidence="4" id="KW-0802">TPR repeat</keyword>
<dbReference type="GO" id="GO:0008236">
    <property type="term" value="F:serine-type peptidase activity"/>
    <property type="evidence" value="ECO:0007669"/>
    <property type="project" value="InterPro"/>
</dbReference>
<dbReference type="InterPro" id="IPR001375">
    <property type="entry name" value="Peptidase_S9_cat"/>
</dbReference>
<dbReference type="Pfam" id="PF00326">
    <property type="entry name" value="Peptidase_S9"/>
    <property type="match status" value="1"/>
</dbReference>
<keyword evidence="5" id="KW-0472">Membrane</keyword>
<evidence type="ECO:0000256" key="5">
    <source>
        <dbReference type="SAM" id="Phobius"/>
    </source>
</evidence>
<organism evidence="7 8">
    <name type="scientific">Aquimarina spongiae</name>
    <dbReference type="NCBI Taxonomy" id="570521"/>
    <lineage>
        <taxon>Bacteria</taxon>
        <taxon>Pseudomonadati</taxon>
        <taxon>Bacteroidota</taxon>
        <taxon>Flavobacteriia</taxon>
        <taxon>Flavobacteriales</taxon>
        <taxon>Flavobacteriaceae</taxon>
        <taxon>Aquimarina</taxon>
    </lineage>
</organism>
<dbReference type="Proteomes" id="UP000184432">
    <property type="component" value="Unassembled WGS sequence"/>
</dbReference>
<dbReference type="SUPFAM" id="SSF53474">
    <property type="entry name" value="alpha/beta-Hydrolases"/>
    <property type="match status" value="1"/>
</dbReference>
<dbReference type="InterPro" id="IPR011990">
    <property type="entry name" value="TPR-like_helical_dom_sf"/>
</dbReference>
<dbReference type="Gene3D" id="1.25.40.10">
    <property type="entry name" value="Tetratricopeptide repeat domain"/>
    <property type="match status" value="1"/>
</dbReference>
<dbReference type="Gene3D" id="3.40.50.1820">
    <property type="entry name" value="alpha/beta hydrolase"/>
    <property type="match status" value="1"/>
</dbReference>
<evidence type="ECO:0000256" key="2">
    <source>
        <dbReference type="ARBA" id="ARBA00022963"/>
    </source>
</evidence>
<sequence>MAYLEVTPIAYTYPETTNCNNYLNNGSIRLNTNHQKMRIVTLWALVLFQLGVLFGQTSLEKINLNPGKYAIGFKHYTTVDSTRTYQIKNEFNNQFIYRPIPVSIWYPADLKKENIKPLTVLDYLEVLKEEEEWENLPNEFLLDWFPYLWNTPQNKAHLSENARAFPEVHFLDDTFPVVVYAPSYQASSIENFALFEYLVSNGFVVISSPSRGTDTRQLEGGTTKDMETQSRDVEFLLKEIHKYKSIDPDKIALMGFSFGGLSNAITVMKNRNIKALVSLDGTERYRYDVLEKSAYFNLNRLNIPYVHFAQKEIPEIVLKEDKIPEELNYKFQLYDSLQYSNAYSYKFHDLSHSYFSSYGVLFGNRDKRQDKSDDKIMASYNLLSMYTLQFLNATLKNEVSAKKFIENTPESNEISKKMKKSLTKEFNYKDFNDLALGQGYQDLIPLYQQTLTKHPNLELQEWMLNKLGLRLSFGQKRIEDGINVFLLALHIYPNSANLYDSLAEAYLIKKDAKNAIANFKKSLELNPENQNAIHRLQQLKN</sequence>
<proteinExistence type="predicted"/>
<keyword evidence="5" id="KW-1133">Transmembrane helix</keyword>
<dbReference type="PANTHER" id="PTHR10272:SF0">
    <property type="entry name" value="PLATELET-ACTIVATING FACTOR ACETYLHYDROLASE"/>
    <property type="match status" value="1"/>
</dbReference>
<feature type="repeat" description="TPR" evidence="4">
    <location>
        <begin position="496"/>
        <end position="529"/>
    </location>
</feature>
<dbReference type="PROSITE" id="PS50005">
    <property type="entry name" value="TPR"/>
    <property type="match status" value="1"/>
</dbReference>
<dbReference type="GO" id="GO:0006508">
    <property type="term" value="P:proteolysis"/>
    <property type="evidence" value="ECO:0007669"/>
    <property type="project" value="InterPro"/>
</dbReference>
<dbReference type="AlphaFoldDB" id="A0A1M6DUT0"/>
<gene>
    <name evidence="7" type="ORF">SAMN04488508_10327</name>
</gene>
<reference evidence="8" key="1">
    <citation type="submission" date="2016-11" db="EMBL/GenBank/DDBJ databases">
        <authorList>
            <person name="Varghese N."/>
            <person name="Submissions S."/>
        </authorList>
    </citation>
    <scope>NUCLEOTIDE SEQUENCE [LARGE SCALE GENOMIC DNA]</scope>
    <source>
        <strain evidence="8">DSM 22623</strain>
    </source>
</reference>
<keyword evidence="5" id="KW-0812">Transmembrane</keyword>
<dbReference type="SMART" id="SM00028">
    <property type="entry name" value="TPR"/>
    <property type="match status" value="1"/>
</dbReference>
<keyword evidence="1" id="KW-0378">Hydrolase</keyword>
<feature type="domain" description="Peptidase S9 prolyl oligopeptidase catalytic" evidence="6">
    <location>
        <begin position="196"/>
        <end position="297"/>
    </location>
</feature>
<protein>
    <recommendedName>
        <fullName evidence="6">Peptidase S9 prolyl oligopeptidase catalytic domain-containing protein</fullName>
    </recommendedName>
</protein>
<dbReference type="InterPro" id="IPR019734">
    <property type="entry name" value="TPR_rpt"/>
</dbReference>
<feature type="transmembrane region" description="Helical" evidence="5">
    <location>
        <begin position="39"/>
        <end position="59"/>
    </location>
</feature>
<evidence type="ECO:0000259" key="6">
    <source>
        <dbReference type="Pfam" id="PF00326"/>
    </source>
</evidence>
<evidence type="ECO:0000256" key="3">
    <source>
        <dbReference type="ARBA" id="ARBA00023098"/>
    </source>
</evidence>
<dbReference type="SUPFAM" id="SSF48452">
    <property type="entry name" value="TPR-like"/>
    <property type="match status" value="1"/>
</dbReference>
<keyword evidence="2" id="KW-0442">Lipid degradation</keyword>
<name>A0A1M6DUT0_9FLAO</name>
<evidence type="ECO:0000313" key="7">
    <source>
        <dbReference type="EMBL" id="SHI76961.1"/>
    </source>
</evidence>
<dbReference type="PANTHER" id="PTHR10272">
    <property type="entry name" value="PLATELET-ACTIVATING FACTOR ACETYLHYDROLASE"/>
    <property type="match status" value="1"/>
</dbReference>
<dbReference type="STRING" id="570521.SAMN04488508_10327"/>
<dbReference type="GO" id="GO:0016042">
    <property type="term" value="P:lipid catabolic process"/>
    <property type="evidence" value="ECO:0007669"/>
    <property type="project" value="UniProtKB-KW"/>
</dbReference>
<dbReference type="GO" id="GO:0003847">
    <property type="term" value="F:1-alkyl-2-acetylglycerophosphocholine esterase activity"/>
    <property type="evidence" value="ECO:0007669"/>
    <property type="project" value="TreeGrafter"/>
</dbReference>
<keyword evidence="3" id="KW-0443">Lipid metabolism</keyword>